<evidence type="ECO:0000256" key="5">
    <source>
        <dbReference type="SAM" id="Coils"/>
    </source>
</evidence>
<evidence type="ECO:0000313" key="9">
    <source>
        <dbReference type="Proteomes" id="UP001596111"/>
    </source>
</evidence>
<dbReference type="PROSITE" id="PS00194">
    <property type="entry name" value="THIOREDOXIN_1"/>
    <property type="match status" value="1"/>
</dbReference>
<sequence length="412" mass="45766">MKKDKHNILAAVGTVMTAWLMVGLSTINNFTEAAPITPAEPYSASKGSHTDTPQAKAERMALEAASVAPLKGIDSTKREWWVLMDRKQLDFVKGARRYLQKYGPSPESYELIVASGFEPPYFIKGFKPAFDKEPTETNLIVDKVARAAFVDEQMKLNAMVVESPDATKDERGGAFEWMLDEASSKAEAESKPVDLAPFHSIVERLVAKYPDSRALGVATQYLQALQDQSAAYEKKANEFEVELESTPLAAPMKEAAEKLQDQRNAAANAAKVRAASIGSIKFKALDGRAVDLTKMRGKVVLIDFWATWCGPCVAELPNVKRVLAAYQDKGFVVVGIAMDREQDRQKLVNFVKKWHLSWPQYFDGKGLNTKFAKQFGIHAIPETFLLDKKGRVVAADIRGEKLELEVKHWLGL</sequence>
<dbReference type="SUPFAM" id="SSF52833">
    <property type="entry name" value="Thioredoxin-like"/>
    <property type="match status" value="1"/>
</dbReference>
<protein>
    <submittedName>
        <fullName evidence="8">TlpA disulfide reductase family protein</fullName>
    </submittedName>
</protein>
<evidence type="ECO:0000256" key="3">
    <source>
        <dbReference type="ARBA" id="ARBA00023157"/>
    </source>
</evidence>
<feature type="domain" description="Thioredoxin" evidence="7">
    <location>
        <begin position="271"/>
        <end position="412"/>
    </location>
</feature>
<dbReference type="PANTHER" id="PTHR42852">
    <property type="entry name" value="THIOL:DISULFIDE INTERCHANGE PROTEIN DSBE"/>
    <property type="match status" value="1"/>
</dbReference>
<evidence type="ECO:0000259" key="7">
    <source>
        <dbReference type="PROSITE" id="PS51352"/>
    </source>
</evidence>
<proteinExistence type="predicted"/>
<organism evidence="8 9">
    <name type="scientific">Rhodanobacter terrae</name>
    <dbReference type="NCBI Taxonomy" id="418647"/>
    <lineage>
        <taxon>Bacteria</taxon>
        <taxon>Pseudomonadati</taxon>
        <taxon>Pseudomonadota</taxon>
        <taxon>Gammaproteobacteria</taxon>
        <taxon>Lysobacterales</taxon>
        <taxon>Rhodanobacteraceae</taxon>
        <taxon>Rhodanobacter</taxon>
    </lineage>
</organism>
<comment type="subcellular location">
    <subcellularLocation>
        <location evidence="1">Cell envelope</location>
    </subcellularLocation>
</comment>
<dbReference type="PANTHER" id="PTHR42852:SF6">
    <property type="entry name" value="THIOL:DISULFIDE INTERCHANGE PROTEIN DSBE"/>
    <property type="match status" value="1"/>
</dbReference>
<dbReference type="CDD" id="cd02966">
    <property type="entry name" value="TlpA_like_family"/>
    <property type="match status" value="1"/>
</dbReference>
<name>A0ABW0SVP8_9GAMM</name>
<keyword evidence="2" id="KW-0201">Cytochrome c-type biogenesis</keyword>
<dbReference type="Gene3D" id="3.40.30.10">
    <property type="entry name" value="Glutaredoxin"/>
    <property type="match status" value="1"/>
</dbReference>
<evidence type="ECO:0000256" key="4">
    <source>
        <dbReference type="ARBA" id="ARBA00023284"/>
    </source>
</evidence>
<evidence type="ECO:0000256" key="6">
    <source>
        <dbReference type="SAM" id="Phobius"/>
    </source>
</evidence>
<dbReference type="Proteomes" id="UP001596111">
    <property type="component" value="Unassembled WGS sequence"/>
</dbReference>
<accession>A0ABW0SVP8</accession>
<evidence type="ECO:0000256" key="1">
    <source>
        <dbReference type="ARBA" id="ARBA00004196"/>
    </source>
</evidence>
<evidence type="ECO:0000256" key="2">
    <source>
        <dbReference type="ARBA" id="ARBA00022748"/>
    </source>
</evidence>
<dbReference type="InterPro" id="IPR036249">
    <property type="entry name" value="Thioredoxin-like_sf"/>
</dbReference>
<dbReference type="Pfam" id="PF08534">
    <property type="entry name" value="Redoxin"/>
    <property type="match status" value="1"/>
</dbReference>
<keyword evidence="3" id="KW-1015">Disulfide bond</keyword>
<keyword evidence="9" id="KW-1185">Reference proteome</keyword>
<dbReference type="InterPro" id="IPR017937">
    <property type="entry name" value="Thioredoxin_CS"/>
</dbReference>
<feature type="transmembrane region" description="Helical" evidence="6">
    <location>
        <begin position="7"/>
        <end position="27"/>
    </location>
</feature>
<keyword evidence="6" id="KW-1133">Transmembrane helix</keyword>
<keyword evidence="4" id="KW-0676">Redox-active center</keyword>
<gene>
    <name evidence="8" type="ORF">ACFPPB_07680</name>
</gene>
<keyword evidence="6" id="KW-0472">Membrane</keyword>
<keyword evidence="5" id="KW-0175">Coiled coil</keyword>
<dbReference type="RefSeq" id="WP_377325999.1">
    <property type="nucleotide sequence ID" value="NZ_JBHSNG010000006.1"/>
</dbReference>
<dbReference type="InterPro" id="IPR013766">
    <property type="entry name" value="Thioredoxin_domain"/>
</dbReference>
<feature type="coiled-coil region" evidence="5">
    <location>
        <begin position="222"/>
        <end position="272"/>
    </location>
</feature>
<dbReference type="InterPro" id="IPR050553">
    <property type="entry name" value="Thioredoxin_ResA/DsbE_sf"/>
</dbReference>
<comment type="caution">
    <text evidence="8">The sequence shown here is derived from an EMBL/GenBank/DDBJ whole genome shotgun (WGS) entry which is preliminary data.</text>
</comment>
<dbReference type="PROSITE" id="PS51352">
    <property type="entry name" value="THIOREDOXIN_2"/>
    <property type="match status" value="1"/>
</dbReference>
<dbReference type="InterPro" id="IPR013740">
    <property type="entry name" value="Redoxin"/>
</dbReference>
<evidence type="ECO:0000313" key="8">
    <source>
        <dbReference type="EMBL" id="MFC5580990.1"/>
    </source>
</evidence>
<dbReference type="EMBL" id="JBHSNG010000006">
    <property type="protein sequence ID" value="MFC5580990.1"/>
    <property type="molecule type" value="Genomic_DNA"/>
</dbReference>
<reference evidence="9" key="1">
    <citation type="journal article" date="2019" name="Int. J. Syst. Evol. Microbiol.">
        <title>The Global Catalogue of Microorganisms (GCM) 10K type strain sequencing project: providing services to taxonomists for standard genome sequencing and annotation.</title>
        <authorList>
            <consortium name="The Broad Institute Genomics Platform"/>
            <consortium name="The Broad Institute Genome Sequencing Center for Infectious Disease"/>
            <person name="Wu L."/>
            <person name="Ma J."/>
        </authorList>
    </citation>
    <scope>NUCLEOTIDE SEQUENCE [LARGE SCALE GENOMIC DNA]</scope>
    <source>
        <strain evidence="9">CGMCC 1.13587</strain>
    </source>
</reference>
<keyword evidence="6" id="KW-0812">Transmembrane</keyword>